<dbReference type="PANTHER" id="PTHR46609:SF8">
    <property type="entry name" value="YQAJ VIRAL RECOMBINASE DOMAIN-CONTAINING PROTEIN"/>
    <property type="match status" value="1"/>
</dbReference>
<evidence type="ECO:0000313" key="2">
    <source>
        <dbReference type="EMBL" id="CAE0493624.1"/>
    </source>
</evidence>
<dbReference type="EMBL" id="HBIP01014930">
    <property type="protein sequence ID" value="CAE0493624.1"/>
    <property type="molecule type" value="Transcribed_RNA"/>
</dbReference>
<dbReference type="EMBL" id="HBIP01014929">
    <property type="protein sequence ID" value="CAE0493623.1"/>
    <property type="molecule type" value="Transcribed_RNA"/>
</dbReference>
<name>A0A6S8KQW6_DUNTE</name>
<dbReference type="PANTHER" id="PTHR46609">
    <property type="entry name" value="EXONUCLEASE, PHAGE-TYPE/RECB, C-TERMINAL DOMAIN-CONTAINING PROTEIN"/>
    <property type="match status" value="1"/>
</dbReference>
<proteinExistence type="predicted"/>
<gene>
    <name evidence="1" type="ORF">DTER00134_LOCUS8696</name>
    <name evidence="2" type="ORF">DTER00134_LOCUS8697</name>
</gene>
<dbReference type="InterPro" id="IPR011604">
    <property type="entry name" value="PDDEXK-like_dom_sf"/>
</dbReference>
<evidence type="ECO:0008006" key="3">
    <source>
        <dbReference type="Google" id="ProtNLM"/>
    </source>
</evidence>
<evidence type="ECO:0000313" key="1">
    <source>
        <dbReference type="EMBL" id="CAE0493623.1"/>
    </source>
</evidence>
<protein>
    <recommendedName>
        <fullName evidence="3">YqaJ viral recombinase domain-containing protein</fullName>
    </recommendedName>
</protein>
<reference evidence="2" key="1">
    <citation type="submission" date="2021-01" db="EMBL/GenBank/DDBJ databases">
        <authorList>
            <person name="Corre E."/>
            <person name="Pelletier E."/>
            <person name="Niang G."/>
            <person name="Scheremetjew M."/>
            <person name="Finn R."/>
            <person name="Kale V."/>
            <person name="Holt S."/>
            <person name="Cochrane G."/>
            <person name="Meng A."/>
            <person name="Brown T."/>
            <person name="Cohen L."/>
        </authorList>
    </citation>
    <scope>NUCLEOTIDE SEQUENCE</scope>
    <source>
        <strain evidence="2">CCMP1320</strain>
    </source>
</reference>
<dbReference type="InterPro" id="IPR011335">
    <property type="entry name" value="Restrct_endonuc-II-like"/>
</dbReference>
<organism evidence="2">
    <name type="scientific">Dunaliella tertiolecta</name>
    <name type="common">Green alga</name>
    <dbReference type="NCBI Taxonomy" id="3047"/>
    <lineage>
        <taxon>Eukaryota</taxon>
        <taxon>Viridiplantae</taxon>
        <taxon>Chlorophyta</taxon>
        <taxon>core chlorophytes</taxon>
        <taxon>Chlorophyceae</taxon>
        <taxon>CS clade</taxon>
        <taxon>Chlamydomonadales</taxon>
        <taxon>Dunaliellaceae</taxon>
        <taxon>Dunaliella</taxon>
    </lineage>
</organism>
<dbReference type="AlphaFoldDB" id="A0A6S8KQW6"/>
<dbReference type="InterPro" id="IPR051703">
    <property type="entry name" value="NF-kappa-B_Signaling_Reg"/>
</dbReference>
<sequence length="321" mass="35380">MGSDAVPSFQPLPPTFLILEYPMPPTDVASRAQYFSKCALVAPFFKQHSQAWFAARAAACTASNAAAVLGVDEGSCDAHFVMYSVEPVWQAPRESSFQKEWGVRHEMCGLASVMQGLPVIREHLASRHGVSLPQEVTVCEQGMYFVPHEHPLLQGTLFGDKNMSFPLAASPDALLAGPGFNVLIEVKCACPFKGGFDDGLWRWLPCARALSVDDICVNEFVQCQIQMLATGVPHCLLVRWSVKECKVLYVPFDGAWCKQMLIVLSQIVLAAVATNGKCPQFSSISGHAEFVRDTRERCSRLLEPCTVPNAKGWDGRRFLQR</sequence>
<dbReference type="SUPFAM" id="SSF52980">
    <property type="entry name" value="Restriction endonuclease-like"/>
    <property type="match status" value="1"/>
</dbReference>
<dbReference type="GO" id="GO:0006281">
    <property type="term" value="P:DNA repair"/>
    <property type="evidence" value="ECO:0007669"/>
    <property type="project" value="UniProtKB-ARBA"/>
</dbReference>
<accession>A0A6S8KQW6</accession>
<dbReference type="Gene3D" id="3.90.320.10">
    <property type="match status" value="1"/>
</dbReference>